<keyword evidence="2" id="KW-1185">Reference proteome</keyword>
<dbReference type="AlphaFoldDB" id="A0A3N4NMR2"/>
<dbReference type="PANTHER" id="PTHR32385">
    <property type="entry name" value="MANNOSYL PHOSPHORYLINOSITOL CERAMIDE SYNTHASE"/>
    <property type="match status" value="1"/>
</dbReference>
<comment type="caution">
    <text evidence="1">The sequence shown here is derived from an EMBL/GenBank/DDBJ whole genome shotgun (WGS) entry which is preliminary data.</text>
</comment>
<reference evidence="1 2" key="1">
    <citation type="submission" date="2018-11" db="EMBL/GenBank/DDBJ databases">
        <title>Whole genome sequencing of Pantoea sp. RIT388.</title>
        <authorList>
            <person name="Gan H.M."/>
            <person name="Hudson A.O."/>
        </authorList>
    </citation>
    <scope>NUCLEOTIDE SEQUENCE [LARGE SCALE GENOMIC DNA]</scope>
    <source>
        <strain evidence="1 2">RIT388</strain>
    </source>
</reference>
<dbReference type="PANTHER" id="PTHR32385:SF22">
    <property type="entry name" value="MANNOSYL PHOSPHORYLINOSITOL CERAMIDE SYNTHASE SUR1"/>
    <property type="match status" value="1"/>
</dbReference>
<sequence>MDRLKYHIRVVRFLCLYALFRMKIFKFSDVAYSDIHENDALDIVNRYNGKKSIIPKVIWMFWDSPNPPDHIMAFHKKMKAVNQAHDVILLDRHSLRKYLPELHFDYQGIGLAHKSDVIRLALLQRYGGIWVDCSTLVYQDFSWVHERAGYDMISYYSEANTQDARYPVIETWFMCAPPDNAFVSRWLELIMPLTKISVDHYYSQIKDRPDFERIKQGIPRGSYLTTNYLCQIAMREADGVNLYLKKCECSAFYYQNVFKWNCLKMSLFLLCTRQPVTHPKLIKLTNSDRQFLPLARKLGILDADSILGKLMLEQQQHS</sequence>
<dbReference type="SUPFAM" id="SSF53448">
    <property type="entry name" value="Nucleotide-diphospho-sugar transferases"/>
    <property type="match status" value="1"/>
</dbReference>
<gene>
    <name evidence="1" type="ORF">BBB56_18045</name>
</gene>
<protein>
    <submittedName>
        <fullName evidence="1">Mannosyltransferase</fullName>
    </submittedName>
</protein>
<evidence type="ECO:0000313" key="1">
    <source>
        <dbReference type="EMBL" id="RPD96845.1"/>
    </source>
</evidence>
<dbReference type="GO" id="GO:0051999">
    <property type="term" value="P:mannosyl-inositol phosphorylceramide biosynthetic process"/>
    <property type="evidence" value="ECO:0007669"/>
    <property type="project" value="TreeGrafter"/>
</dbReference>
<dbReference type="InterPro" id="IPR029044">
    <property type="entry name" value="Nucleotide-diphossugar_trans"/>
</dbReference>
<dbReference type="Gene3D" id="3.90.550.20">
    <property type="match status" value="1"/>
</dbReference>
<dbReference type="Pfam" id="PF05704">
    <property type="entry name" value="Caps_synth"/>
    <property type="match status" value="1"/>
</dbReference>
<evidence type="ECO:0000313" key="2">
    <source>
        <dbReference type="Proteomes" id="UP000281332"/>
    </source>
</evidence>
<organism evidence="1 2">
    <name type="scientific">Candidatus Pantoea deserta</name>
    <dbReference type="NCBI Taxonomy" id="1869313"/>
    <lineage>
        <taxon>Bacteria</taxon>
        <taxon>Pseudomonadati</taxon>
        <taxon>Pseudomonadota</taxon>
        <taxon>Gammaproteobacteria</taxon>
        <taxon>Enterobacterales</taxon>
        <taxon>Erwiniaceae</taxon>
        <taxon>Pantoea</taxon>
    </lineage>
</organism>
<keyword evidence="1" id="KW-0328">Glycosyltransferase</keyword>
<dbReference type="EMBL" id="RMVG01000016">
    <property type="protein sequence ID" value="RPD96845.1"/>
    <property type="molecule type" value="Genomic_DNA"/>
</dbReference>
<dbReference type="InterPro" id="IPR008441">
    <property type="entry name" value="AfumC-like_glycosyl_Trfase"/>
</dbReference>
<name>A0A3N4NMR2_9GAMM</name>
<dbReference type="GO" id="GO:0000030">
    <property type="term" value="F:mannosyltransferase activity"/>
    <property type="evidence" value="ECO:0007669"/>
    <property type="project" value="TreeGrafter"/>
</dbReference>
<dbReference type="Proteomes" id="UP000281332">
    <property type="component" value="Unassembled WGS sequence"/>
</dbReference>
<keyword evidence="1" id="KW-0808">Transferase</keyword>
<proteinExistence type="predicted"/>
<accession>A0A3N4NMR2</accession>
<dbReference type="GO" id="GO:0016020">
    <property type="term" value="C:membrane"/>
    <property type="evidence" value="ECO:0007669"/>
    <property type="project" value="GOC"/>
</dbReference>
<dbReference type="InterPro" id="IPR051706">
    <property type="entry name" value="Glycosyltransferase_domain"/>
</dbReference>